<evidence type="ECO:0000313" key="9">
    <source>
        <dbReference type="EMBL" id="WAH39128.1"/>
    </source>
</evidence>
<gene>
    <name evidence="9" type="ORF">NZD86_04235</name>
</gene>
<comment type="subcellular location">
    <subcellularLocation>
        <location evidence="1">Cell membrane</location>
        <topology evidence="1">Multi-pass membrane protein</topology>
    </subcellularLocation>
</comment>
<evidence type="ECO:0000256" key="5">
    <source>
        <dbReference type="ARBA" id="ARBA00023136"/>
    </source>
</evidence>
<evidence type="ECO:0000259" key="8">
    <source>
        <dbReference type="Pfam" id="PF06738"/>
    </source>
</evidence>
<keyword evidence="5 7" id="KW-0472">Membrane</keyword>
<evidence type="ECO:0000256" key="4">
    <source>
        <dbReference type="ARBA" id="ARBA00022989"/>
    </source>
</evidence>
<evidence type="ECO:0000256" key="2">
    <source>
        <dbReference type="ARBA" id="ARBA00022475"/>
    </source>
</evidence>
<feature type="transmembrane region" description="Helical" evidence="7">
    <location>
        <begin position="235"/>
        <end position="254"/>
    </location>
</feature>
<dbReference type="Proteomes" id="UP001164803">
    <property type="component" value="Chromosome"/>
</dbReference>
<feature type="transmembrane region" description="Helical" evidence="7">
    <location>
        <begin position="176"/>
        <end position="195"/>
    </location>
</feature>
<sequence length="255" mass="27789">MDNQSYSISDVMELCLLAGKLMLEGGAETHRVEDTITRLAMNYRVETINVFSTPTAIIVSMREENTPSDYTKLVRIHDRSTNLQLITLVNDLSRRAGRDRLSLQEARNELLKIQKSPAVYSTLVHIIAAVLGSGCFTLMFQGSYADFFPSVLAGGVGYSLFLAFRRFVSVKFFSEVVSSFTIGLIARICVHFGFGVQLDKIIIGSVMPLVPGLLITNAIRDLMSGDLFSGLSRGAEAFLTAFAIGTGIAFVIAAG</sequence>
<dbReference type="EMBL" id="CP104064">
    <property type="protein sequence ID" value="WAH39128.1"/>
    <property type="molecule type" value="Genomic_DNA"/>
</dbReference>
<feature type="domain" description="Threonine/serine exporter-like N-terminal" evidence="8">
    <location>
        <begin position="14"/>
        <end position="253"/>
    </location>
</feature>
<evidence type="ECO:0000256" key="1">
    <source>
        <dbReference type="ARBA" id="ARBA00004651"/>
    </source>
</evidence>
<evidence type="ECO:0000256" key="3">
    <source>
        <dbReference type="ARBA" id="ARBA00022692"/>
    </source>
</evidence>
<organism evidence="9 10">
    <name type="scientific">Alicyclobacillus dauci</name>
    <dbReference type="NCBI Taxonomy" id="1475485"/>
    <lineage>
        <taxon>Bacteria</taxon>
        <taxon>Bacillati</taxon>
        <taxon>Bacillota</taxon>
        <taxon>Bacilli</taxon>
        <taxon>Bacillales</taxon>
        <taxon>Alicyclobacillaceae</taxon>
        <taxon>Alicyclobacillus</taxon>
    </lineage>
</organism>
<feature type="transmembrane region" description="Helical" evidence="7">
    <location>
        <begin position="118"/>
        <end position="141"/>
    </location>
</feature>
<dbReference type="PANTHER" id="PTHR34390">
    <property type="entry name" value="UPF0442 PROTEIN YJJB-RELATED"/>
    <property type="match status" value="1"/>
</dbReference>
<feature type="transmembrane region" description="Helical" evidence="7">
    <location>
        <begin position="201"/>
        <end position="223"/>
    </location>
</feature>
<evidence type="ECO:0000256" key="7">
    <source>
        <dbReference type="SAM" id="Phobius"/>
    </source>
</evidence>
<dbReference type="InterPro" id="IPR010619">
    <property type="entry name" value="ThrE-like_N"/>
</dbReference>
<keyword evidence="4 7" id="KW-1133">Transmembrane helix</keyword>
<keyword evidence="10" id="KW-1185">Reference proteome</keyword>
<dbReference type="InterPro" id="IPR050539">
    <property type="entry name" value="ThrE_Dicarb/AminoAcid_Exp"/>
</dbReference>
<dbReference type="PANTHER" id="PTHR34390:SF2">
    <property type="entry name" value="SUCCINATE TRANSPORTER SUBUNIT YJJP-RELATED"/>
    <property type="match status" value="1"/>
</dbReference>
<comment type="similarity">
    <text evidence="6">Belongs to the ThrE exporter (TC 2.A.79) family.</text>
</comment>
<evidence type="ECO:0000313" key="10">
    <source>
        <dbReference type="Proteomes" id="UP001164803"/>
    </source>
</evidence>
<reference evidence="9" key="1">
    <citation type="submission" date="2022-08" db="EMBL/GenBank/DDBJ databases">
        <title>Alicyclobacillus dauci DSM2870, complete genome.</title>
        <authorList>
            <person name="Wang Q."/>
            <person name="Cai R."/>
            <person name="Wang Z."/>
        </authorList>
    </citation>
    <scope>NUCLEOTIDE SEQUENCE</scope>
    <source>
        <strain evidence="9">DSM 28700</strain>
    </source>
</reference>
<keyword evidence="3 7" id="KW-0812">Transmembrane</keyword>
<proteinExistence type="inferred from homology"/>
<protein>
    <submittedName>
        <fullName evidence="9">Threonine/serine exporter family protein</fullName>
    </submittedName>
</protein>
<keyword evidence="2" id="KW-1003">Cell membrane</keyword>
<evidence type="ECO:0000256" key="6">
    <source>
        <dbReference type="ARBA" id="ARBA00034125"/>
    </source>
</evidence>
<name>A0ABY6Z896_9BACL</name>
<accession>A0ABY6Z896</accession>
<dbReference type="Pfam" id="PF06738">
    <property type="entry name" value="ThrE"/>
    <property type="match status" value="1"/>
</dbReference>